<dbReference type="InterPro" id="IPR017871">
    <property type="entry name" value="ABC_transporter-like_CS"/>
</dbReference>
<keyword evidence="5" id="KW-0547">Nucleotide-binding</keyword>
<dbReference type="InterPro" id="IPR003439">
    <property type="entry name" value="ABC_transporter-like_ATP-bd"/>
</dbReference>
<dbReference type="SUPFAM" id="SSF52540">
    <property type="entry name" value="P-loop containing nucleoside triphosphate hydrolases"/>
    <property type="match status" value="1"/>
</dbReference>
<keyword evidence="13" id="KW-1185">Reference proteome</keyword>
<dbReference type="InterPro" id="IPR027417">
    <property type="entry name" value="P-loop_NTPase"/>
</dbReference>
<proteinExistence type="inferred from homology"/>
<dbReference type="EMBL" id="LUTP01000020">
    <property type="protein sequence ID" value="OSN05617.1"/>
    <property type="molecule type" value="Genomic_DNA"/>
</dbReference>
<evidence type="ECO:0000256" key="2">
    <source>
        <dbReference type="ARBA" id="ARBA00005417"/>
    </source>
</evidence>
<evidence type="ECO:0000256" key="4">
    <source>
        <dbReference type="ARBA" id="ARBA00022475"/>
    </source>
</evidence>
<keyword evidence="7" id="KW-0029">Amino-acid transport</keyword>
<sequence length="247" mass="27208">MPLITINQVHKFYGQNHVLKGVDLDVEMGEVISIIGRSGSGKSTLLRCINGLEGYQEGSIKLGGMTITDRESQAREISRSIGMIFQNFNLFPHMTALENVMLAPRLVLGKSAAECRRLGEQVLDKVGLGERRDYYPANLSGGQQQRVAIARALAMNPKVLLCDEITSALDPELVGEVLKVLEQLAAEGMTLILVTHEMNFAREVGDRVVFMHQGTVWEQGEGCRLFAQPQTPELKQFIASVRGLTEA</sequence>
<comment type="caution">
    <text evidence="10">The sequence shown here is derived from an EMBL/GenBank/DDBJ whole genome shotgun (WGS) entry which is preliminary data.</text>
</comment>
<accession>A0A1X3RUJ2</accession>
<dbReference type="Pfam" id="PF00005">
    <property type="entry name" value="ABC_tran"/>
    <property type="match status" value="1"/>
</dbReference>
<dbReference type="GO" id="GO:0005524">
    <property type="term" value="F:ATP binding"/>
    <property type="evidence" value="ECO:0007669"/>
    <property type="project" value="UniProtKB-KW"/>
</dbReference>
<dbReference type="Proteomes" id="UP000194040">
    <property type="component" value="Unassembled WGS sequence"/>
</dbReference>
<dbReference type="InterPro" id="IPR003593">
    <property type="entry name" value="AAA+_ATPase"/>
</dbReference>
<evidence type="ECO:0000256" key="5">
    <source>
        <dbReference type="ARBA" id="ARBA00022741"/>
    </source>
</evidence>
<evidence type="ECO:0000256" key="8">
    <source>
        <dbReference type="ARBA" id="ARBA00023136"/>
    </source>
</evidence>
<evidence type="ECO:0000313" key="12">
    <source>
        <dbReference type="Proteomes" id="UP000194020"/>
    </source>
</evidence>
<evidence type="ECO:0000313" key="13">
    <source>
        <dbReference type="Proteomes" id="UP000194040"/>
    </source>
</evidence>
<dbReference type="EMBL" id="LUTQ01000019">
    <property type="protein sequence ID" value="OSN10521.1"/>
    <property type="molecule type" value="Genomic_DNA"/>
</dbReference>
<dbReference type="OrthoDB" id="9802264at2"/>
<dbReference type="SMART" id="SM00382">
    <property type="entry name" value="AAA"/>
    <property type="match status" value="1"/>
</dbReference>
<dbReference type="GO" id="GO:0016887">
    <property type="term" value="F:ATP hydrolysis activity"/>
    <property type="evidence" value="ECO:0007669"/>
    <property type="project" value="InterPro"/>
</dbReference>
<dbReference type="InterPro" id="IPR030679">
    <property type="entry name" value="ABC_ATPase_HisP-typ"/>
</dbReference>
<dbReference type="GO" id="GO:0015424">
    <property type="term" value="F:ABC-type amino acid transporter activity"/>
    <property type="evidence" value="ECO:0007669"/>
    <property type="project" value="InterPro"/>
</dbReference>
<dbReference type="PANTHER" id="PTHR43166:SF9">
    <property type="entry name" value="GLUTAMATE_ASPARTATE IMPORT ATP-BINDING PROTEIN GLTL"/>
    <property type="match status" value="1"/>
</dbReference>
<comment type="similarity">
    <text evidence="2">Belongs to the ABC transporter superfamily.</text>
</comment>
<dbReference type="PANTHER" id="PTHR43166">
    <property type="entry name" value="AMINO ACID IMPORT ATP-BINDING PROTEIN"/>
    <property type="match status" value="1"/>
</dbReference>
<feature type="domain" description="ABC transporter" evidence="9">
    <location>
        <begin position="4"/>
        <end position="238"/>
    </location>
</feature>
<dbReference type="FunFam" id="3.40.50.300:FF:000020">
    <property type="entry name" value="Amino acid ABC transporter ATP-binding component"/>
    <property type="match status" value="1"/>
</dbReference>
<dbReference type="PROSITE" id="PS50893">
    <property type="entry name" value="ABC_TRANSPORTER_2"/>
    <property type="match status" value="1"/>
</dbReference>
<name>A0A1X3RUJ2_9GAMM</name>
<dbReference type="GO" id="GO:0005886">
    <property type="term" value="C:plasma membrane"/>
    <property type="evidence" value="ECO:0007669"/>
    <property type="project" value="UniProtKB-SubCell"/>
</dbReference>
<dbReference type="PROSITE" id="PS00211">
    <property type="entry name" value="ABC_TRANSPORTER_1"/>
    <property type="match status" value="1"/>
</dbReference>
<evidence type="ECO:0000256" key="1">
    <source>
        <dbReference type="ARBA" id="ARBA00004417"/>
    </source>
</evidence>
<keyword evidence="3" id="KW-0813">Transport</keyword>
<dbReference type="PIRSF" id="PIRSF039085">
    <property type="entry name" value="ABC_ATPase_HisP"/>
    <property type="match status" value="1"/>
</dbReference>
<protein>
    <submittedName>
        <fullName evidence="10">Amino acid ABC transporter ATP-binding protein</fullName>
    </submittedName>
</protein>
<dbReference type="RefSeq" id="WP_094100928.1">
    <property type="nucleotide sequence ID" value="NZ_LUTP01000020.1"/>
</dbReference>
<evidence type="ECO:0000313" key="11">
    <source>
        <dbReference type="EMBL" id="OSN10521.1"/>
    </source>
</evidence>
<reference evidence="12 13" key="1">
    <citation type="submission" date="2016-02" db="EMBL/GenBank/DDBJ databases">
        <title>Species-wide whole genome sequencing reveals diversity, host range in Lonsdalea quercina.</title>
        <authorList>
            <person name="Li Y."/>
        </authorList>
    </citation>
    <scope>NUCLEOTIDE SEQUENCE [LARGE SCALE GENOMIC DNA]</scope>
    <source>
        <strain evidence="10 12">LMG 26264</strain>
        <strain evidence="11 13">LMG 26265</strain>
    </source>
</reference>
<keyword evidence="4" id="KW-1003">Cell membrane</keyword>
<dbReference type="Gene3D" id="3.40.50.300">
    <property type="entry name" value="P-loop containing nucleotide triphosphate hydrolases"/>
    <property type="match status" value="1"/>
</dbReference>
<evidence type="ECO:0000256" key="7">
    <source>
        <dbReference type="ARBA" id="ARBA00022970"/>
    </source>
</evidence>
<evidence type="ECO:0000259" key="9">
    <source>
        <dbReference type="PROSITE" id="PS50893"/>
    </source>
</evidence>
<comment type="subcellular location">
    <subcellularLocation>
        <location evidence="1">Cell inner membrane</location>
        <topology evidence="1">Peripheral membrane protein</topology>
    </subcellularLocation>
</comment>
<evidence type="ECO:0000256" key="3">
    <source>
        <dbReference type="ARBA" id="ARBA00022448"/>
    </source>
</evidence>
<evidence type="ECO:0000256" key="6">
    <source>
        <dbReference type="ARBA" id="ARBA00022840"/>
    </source>
</evidence>
<keyword evidence="8" id="KW-0472">Membrane</keyword>
<dbReference type="InterPro" id="IPR050086">
    <property type="entry name" value="MetN_ABC_transporter-like"/>
</dbReference>
<gene>
    <name evidence="10" type="ORF">AU511_09430</name>
    <name evidence="11" type="ORF">AU512_08015</name>
</gene>
<dbReference type="Proteomes" id="UP000194020">
    <property type="component" value="Unassembled WGS sequence"/>
</dbReference>
<organism evidence="10 12">
    <name type="scientific">Lonsdalea iberica</name>
    <dbReference type="NCBI Taxonomy" id="1082703"/>
    <lineage>
        <taxon>Bacteria</taxon>
        <taxon>Pseudomonadati</taxon>
        <taxon>Pseudomonadota</taxon>
        <taxon>Gammaproteobacteria</taxon>
        <taxon>Enterobacterales</taxon>
        <taxon>Pectobacteriaceae</taxon>
        <taxon>Lonsdalea</taxon>
    </lineage>
</organism>
<keyword evidence="6 10" id="KW-0067">ATP-binding</keyword>
<dbReference type="CDD" id="cd03262">
    <property type="entry name" value="ABC_HisP_GlnQ"/>
    <property type="match status" value="1"/>
</dbReference>
<dbReference type="AlphaFoldDB" id="A0A1X3RUJ2"/>
<evidence type="ECO:0000313" key="10">
    <source>
        <dbReference type="EMBL" id="OSN05617.1"/>
    </source>
</evidence>